<evidence type="ECO:0000256" key="6">
    <source>
        <dbReference type="RuleBase" id="RU361156"/>
    </source>
</evidence>
<dbReference type="Proteomes" id="UP000469558">
    <property type="component" value="Unassembled WGS sequence"/>
</dbReference>
<keyword evidence="2 6" id="KW-0121">Carboxypeptidase</keyword>
<reference evidence="7 8" key="1">
    <citation type="submission" date="2018-05" db="EMBL/GenBank/DDBJ databases">
        <title>Genome sequencing and assembly of the regulated plant pathogen Lachnellula willkommii and related sister species for the development of diagnostic species identification markers.</title>
        <authorList>
            <person name="Giroux E."/>
            <person name="Bilodeau G."/>
        </authorList>
    </citation>
    <scope>NUCLEOTIDE SEQUENCE [LARGE SCALE GENOMIC DNA]</scope>
    <source>
        <strain evidence="7 8">CBS 268.59</strain>
    </source>
</reference>
<keyword evidence="5" id="KW-0325">Glycoprotein</keyword>
<feature type="signal peptide" evidence="6">
    <location>
        <begin position="1"/>
        <end position="16"/>
    </location>
</feature>
<dbReference type="Pfam" id="PF00450">
    <property type="entry name" value="Peptidase_S10"/>
    <property type="match status" value="1"/>
</dbReference>
<comment type="similarity">
    <text evidence="1 6">Belongs to the peptidase S10 family.</text>
</comment>
<gene>
    <name evidence="7" type="primary">SCPB_4</name>
    <name evidence="7" type="ORF">LSUE1_G005075</name>
</gene>
<feature type="chain" id="PRO_5035964844" description="Carboxypeptidase" evidence="6">
    <location>
        <begin position="17"/>
        <end position="669"/>
    </location>
</feature>
<comment type="caution">
    <text evidence="7">The sequence shown here is derived from an EMBL/GenBank/DDBJ whole genome shotgun (WGS) entry which is preliminary data.</text>
</comment>
<dbReference type="AlphaFoldDB" id="A0A8T9CD81"/>
<dbReference type="InterPro" id="IPR029058">
    <property type="entry name" value="AB_hydrolase_fold"/>
</dbReference>
<evidence type="ECO:0000256" key="5">
    <source>
        <dbReference type="ARBA" id="ARBA00023180"/>
    </source>
</evidence>
<sequence>MHLFLFLCFFAAFALAQYPPASNNLTTIVSPVDGNITVSYKVPPIGTCKTAFDTQQQYTGWVNIPGNYSTNTFFWFISGRDPTDKLTIWLNGGPGSSSMLGLFTGNGPCEVVEAALGKFSTVARDFGWDRGSNMLYIDQPNQVGFSYDTPTNGSLDLLTSNLYTPPQVLPNSQPADTFMNGTFSSLNTNNTANTTEIAAMAIWHMLQGFLGAFPQYMPNSTAVGVHLFAESYGGKYGPAFATLWEKQNRLRSNGSIPTNTTIEINLASLGIVNGCVDDLIQAPYYPVMAVNNTFGLTAINPTRAKLAAASFTSSGGCKDLITQCRAAVASQDPDNDGDVAAVSAICSRAYSFCSANVLQPYFDAGRSVYDISHLLPDSFPPSTYLDYLNTADFQKAIGSPINFTETNLQVVDAFTSTGDYERQALVPDLAALLNAGIRVGFMYGDLDYICNWLGGEAISLAVAAQAGGSYATRFPSAGYAPIITNTTYIGGVVRQYGNLSFSRVYNAGHSVASYQPETAFEIFARIMTGTSVSTGEIINTSLYNTTGPLNATYTASLPPSPTNTCYLRDILDTCNQDQKNSIVSNSGVIINGVLYSASSDYSSAVSTASANANTASTTVVTSTQVLTGLFTATSTPSPTKKSGGAHTRPSTLALSLAVLFISYALHACI</sequence>
<evidence type="ECO:0000256" key="2">
    <source>
        <dbReference type="ARBA" id="ARBA00022645"/>
    </source>
</evidence>
<dbReference type="InterPro" id="IPR018202">
    <property type="entry name" value="Ser_caboxypep_ser_AS"/>
</dbReference>
<dbReference type="EC" id="3.4.16.-" evidence="6"/>
<proteinExistence type="inferred from homology"/>
<dbReference type="PANTHER" id="PTHR11802:SF404">
    <property type="entry name" value="CARBOXYPEPTIDASE"/>
    <property type="match status" value="1"/>
</dbReference>
<dbReference type="PROSITE" id="PS00131">
    <property type="entry name" value="CARBOXYPEPT_SER_SER"/>
    <property type="match status" value="1"/>
</dbReference>
<evidence type="ECO:0000313" key="7">
    <source>
        <dbReference type="EMBL" id="TVY80853.1"/>
    </source>
</evidence>
<dbReference type="GO" id="GO:0000324">
    <property type="term" value="C:fungal-type vacuole"/>
    <property type="evidence" value="ECO:0007669"/>
    <property type="project" value="TreeGrafter"/>
</dbReference>
<dbReference type="Gene3D" id="3.40.50.1820">
    <property type="entry name" value="alpha/beta hydrolase"/>
    <property type="match status" value="1"/>
</dbReference>
<dbReference type="GO" id="GO:0006508">
    <property type="term" value="P:proteolysis"/>
    <property type="evidence" value="ECO:0007669"/>
    <property type="project" value="UniProtKB-KW"/>
</dbReference>
<dbReference type="OrthoDB" id="443318at2759"/>
<evidence type="ECO:0000256" key="3">
    <source>
        <dbReference type="ARBA" id="ARBA00022670"/>
    </source>
</evidence>
<keyword evidence="4 6" id="KW-0378">Hydrolase</keyword>
<dbReference type="PRINTS" id="PR00724">
    <property type="entry name" value="CRBOXYPTASEC"/>
</dbReference>
<keyword evidence="8" id="KW-1185">Reference proteome</keyword>
<dbReference type="InterPro" id="IPR001563">
    <property type="entry name" value="Peptidase_S10"/>
</dbReference>
<dbReference type="PANTHER" id="PTHR11802">
    <property type="entry name" value="SERINE PROTEASE FAMILY S10 SERINE CARBOXYPEPTIDASE"/>
    <property type="match status" value="1"/>
</dbReference>
<organism evidence="7 8">
    <name type="scientific">Lachnellula suecica</name>
    <dbReference type="NCBI Taxonomy" id="602035"/>
    <lineage>
        <taxon>Eukaryota</taxon>
        <taxon>Fungi</taxon>
        <taxon>Dikarya</taxon>
        <taxon>Ascomycota</taxon>
        <taxon>Pezizomycotina</taxon>
        <taxon>Leotiomycetes</taxon>
        <taxon>Helotiales</taxon>
        <taxon>Lachnaceae</taxon>
        <taxon>Lachnellula</taxon>
    </lineage>
</organism>
<evidence type="ECO:0000256" key="1">
    <source>
        <dbReference type="ARBA" id="ARBA00009431"/>
    </source>
</evidence>
<dbReference type="SUPFAM" id="SSF53474">
    <property type="entry name" value="alpha/beta-Hydrolases"/>
    <property type="match status" value="1"/>
</dbReference>
<dbReference type="EMBL" id="QGMK01000597">
    <property type="protein sequence ID" value="TVY80853.1"/>
    <property type="molecule type" value="Genomic_DNA"/>
</dbReference>
<keyword evidence="6" id="KW-0732">Signal</keyword>
<keyword evidence="3 6" id="KW-0645">Protease</keyword>
<evidence type="ECO:0000313" key="8">
    <source>
        <dbReference type="Proteomes" id="UP000469558"/>
    </source>
</evidence>
<accession>A0A8T9CD81</accession>
<name>A0A8T9CD81_9HELO</name>
<evidence type="ECO:0000256" key="4">
    <source>
        <dbReference type="ARBA" id="ARBA00022801"/>
    </source>
</evidence>
<dbReference type="GO" id="GO:0004185">
    <property type="term" value="F:serine-type carboxypeptidase activity"/>
    <property type="evidence" value="ECO:0007669"/>
    <property type="project" value="UniProtKB-UniRule"/>
</dbReference>
<protein>
    <recommendedName>
        <fullName evidence="6">Carboxypeptidase</fullName>
        <ecNumber evidence="6">3.4.16.-</ecNumber>
    </recommendedName>
</protein>